<accession>A0A210PB75</accession>
<sequence length="203" mass="22669">MTNIERMQQGKVYNPDEPELMQQQIIAQEKNDAYNALKRSDFEGRTHQLKEMFAEMGTNCMIEIPFYANWGGQHVHFGSGIYANFNLTLVDDGEIFVGDNTMFGPNVTIATAGHPIYPPLRANEHYQFNKSVHIGKNVWLGANVTVLPGVTIGDDTVVGAGSTITKDLPADVVAVGTPCKVLRPIGQHDHDYFYKNEKLDIWN</sequence>
<name>A0A210PB75_9LACO</name>
<dbReference type="InterPro" id="IPR024688">
    <property type="entry name" value="Mac_dom"/>
</dbReference>
<dbReference type="FunFam" id="2.160.10.10:FF:000025">
    <property type="entry name" value="Hexapeptide-repeat containing-acetyltransferase"/>
    <property type="match status" value="1"/>
</dbReference>
<dbReference type="EMBL" id="MXAL01000003">
    <property type="protein sequence ID" value="OWF33717.1"/>
    <property type="molecule type" value="Genomic_DNA"/>
</dbReference>
<evidence type="ECO:0000259" key="6">
    <source>
        <dbReference type="SMART" id="SM01266"/>
    </source>
</evidence>
<dbReference type="Proteomes" id="UP000196649">
    <property type="component" value="Unassembled WGS sequence"/>
</dbReference>
<dbReference type="AlphaFoldDB" id="A0A210PB75"/>
<protein>
    <recommendedName>
        <fullName evidence="5">Acetyltransferase</fullName>
        <ecNumber evidence="5">2.3.1.-</ecNumber>
    </recommendedName>
</protein>
<dbReference type="Pfam" id="PF12464">
    <property type="entry name" value="Mac"/>
    <property type="match status" value="1"/>
</dbReference>
<comment type="caution">
    <text evidence="7">The sequence shown here is derived from an EMBL/GenBank/DDBJ whole genome shotgun (WGS) entry which is preliminary data.</text>
</comment>
<keyword evidence="2 5" id="KW-0808">Transferase</keyword>
<evidence type="ECO:0000256" key="4">
    <source>
        <dbReference type="ARBA" id="ARBA00023315"/>
    </source>
</evidence>
<dbReference type="PROSITE" id="PS00101">
    <property type="entry name" value="HEXAPEP_TRANSFERASES"/>
    <property type="match status" value="1"/>
</dbReference>
<dbReference type="Gene3D" id="2.160.10.10">
    <property type="entry name" value="Hexapeptide repeat proteins"/>
    <property type="match status" value="1"/>
</dbReference>
<organism evidence="7 8">
    <name type="scientific">Companilactobacillus kimchii</name>
    <dbReference type="NCBI Taxonomy" id="2801452"/>
    <lineage>
        <taxon>Bacteria</taxon>
        <taxon>Bacillati</taxon>
        <taxon>Bacillota</taxon>
        <taxon>Bacilli</taxon>
        <taxon>Lactobacillales</taxon>
        <taxon>Lactobacillaceae</taxon>
        <taxon>Companilactobacillus</taxon>
    </lineage>
</organism>
<comment type="similarity">
    <text evidence="1 5">Belongs to the transferase hexapeptide repeat family.</text>
</comment>
<keyword evidence="4 5" id="KW-0012">Acyltransferase</keyword>
<keyword evidence="3" id="KW-0677">Repeat</keyword>
<dbReference type="InterPro" id="IPR011004">
    <property type="entry name" value="Trimer_LpxA-like_sf"/>
</dbReference>
<proteinExistence type="inferred from homology"/>
<dbReference type="PANTHER" id="PTHR43017">
    <property type="entry name" value="GALACTOSIDE O-ACETYLTRANSFERASE"/>
    <property type="match status" value="1"/>
</dbReference>
<dbReference type="PANTHER" id="PTHR43017:SF1">
    <property type="entry name" value="ACETYLTRANSFERASE YJL218W-RELATED"/>
    <property type="match status" value="1"/>
</dbReference>
<dbReference type="GO" id="GO:0008870">
    <property type="term" value="F:galactoside O-acetyltransferase activity"/>
    <property type="evidence" value="ECO:0007669"/>
    <property type="project" value="TreeGrafter"/>
</dbReference>
<dbReference type="EC" id="2.3.1.-" evidence="5"/>
<dbReference type="SMART" id="SM01266">
    <property type="entry name" value="Mac"/>
    <property type="match status" value="1"/>
</dbReference>
<evidence type="ECO:0000313" key="7">
    <source>
        <dbReference type="EMBL" id="OWF33717.1"/>
    </source>
</evidence>
<evidence type="ECO:0000256" key="2">
    <source>
        <dbReference type="ARBA" id="ARBA00022679"/>
    </source>
</evidence>
<reference evidence="7 8" key="1">
    <citation type="submission" date="2017-03" db="EMBL/GenBank/DDBJ databases">
        <title>Genome sequence of Lactobacillus kimchii KACC 12383.</title>
        <authorList>
            <person name="Chun J."/>
        </authorList>
    </citation>
    <scope>NUCLEOTIDE SEQUENCE [LARGE SCALE GENOMIC DNA]</scope>
    <source>
        <strain evidence="7 8">KACC 12383</strain>
    </source>
</reference>
<dbReference type="Pfam" id="PF00132">
    <property type="entry name" value="Hexapep"/>
    <property type="match status" value="1"/>
</dbReference>
<evidence type="ECO:0000256" key="1">
    <source>
        <dbReference type="ARBA" id="ARBA00007274"/>
    </source>
</evidence>
<dbReference type="InterPro" id="IPR039369">
    <property type="entry name" value="LacA-like"/>
</dbReference>
<dbReference type="RefSeq" id="WP_054643794.1">
    <property type="nucleotide sequence ID" value="NZ_LNUB01000029.1"/>
</dbReference>
<feature type="domain" description="Maltose/galactoside acetyltransferase" evidence="6">
    <location>
        <begin position="4"/>
        <end position="58"/>
    </location>
</feature>
<dbReference type="SUPFAM" id="SSF51161">
    <property type="entry name" value="Trimeric LpxA-like enzymes"/>
    <property type="match status" value="1"/>
</dbReference>
<evidence type="ECO:0000313" key="8">
    <source>
        <dbReference type="Proteomes" id="UP000196649"/>
    </source>
</evidence>
<dbReference type="InterPro" id="IPR001451">
    <property type="entry name" value="Hexapep"/>
</dbReference>
<evidence type="ECO:0000256" key="5">
    <source>
        <dbReference type="RuleBase" id="RU367021"/>
    </source>
</evidence>
<evidence type="ECO:0000256" key="3">
    <source>
        <dbReference type="ARBA" id="ARBA00022737"/>
    </source>
</evidence>
<dbReference type="CDD" id="cd03357">
    <property type="entry name" value="LbH_MAT_GAT"/>
    <property type="match status" value="1"/>
</dbReference>
<dbReference type="InterPro" id="IPR018357">
    <property type="entry name" value="Hexapep_transf_CS"/>
</dbReference>
<gene>
    <name evidence="7" type="primary">lacA</name>
    <name evidence="7" type="ORF">LKACC12383_00857</name>
</gene>